<dbReference type="PRINTS" id="PR00702">
    <property type="entry name" value="ACRIFLAVINRP"/>
</dbReference>
<comment type="caution">
    <text evidence="1">The sequence shown here is derived from an EMBL/GenBank/DDBJ whole genome shotgun (WGS) entry which is preliminary data.</text>
</comment>
<evidence type="ECO:0000313" key="2">
    <source>
        <dbReference type="Proteomes" id="UP000005466"/>
    </source>
</evidence>
<dbReference type="EMBL" id="ADWY01002879">
    <property type="protein sequence ID" value="EGH18562.1"/>
    <property type="molecule type" value="Genomic_DNA"/>
</dbReference>
<evidence type="ECO:0000313" key="1">
    <source>
        <dbReference type="EMBL" id="EGH18562.1"/>
    </source>
</evidence>
<dbReference type="Proteomes" id="UP000005466">
    <property type="component" value="Unassembled WGS sequence"/>
</dbReference>
<proteinExistence type="predicted"/>
<feature type="non-terminal residue" evidence="1">
    <location>
        <position position="44"/>
    </location>
</feature>
<dbReference type="AlphaFoldDB" id="F3CH20"/>
<sequence>MSKFFIDRPIFAWVIALVIMLVGALSISSLPINQYPSIAPPAIG</sequence>
<reference evidence="1 2" key="1">
    <citation type="journal article" date="2011" name="PLoS Pathog.">
        <title>Dynamic evolution of pathogenicity revealed by sequencing and comparative genomics of 19 Pseudomonas syringae isolates.</title>
        <authorList>
            <person name="Baltrus D.A."/>
            <person name="Nishimura M.T."/>
            <person name="Romanchuk A."/>
            <person name="Chang J.H."/>
            <person name="Mukhtar M.S."/>
            <person name="Cherkis K."/>
            <person name="Roach J."/>
            <person name="Grant S.R."/>
            <person name="Jones C.D."/>
            <person name="Dangl J.L."/>
        </authorList>
    </citation>
    <scope>NUCLEOTIDE SEQUENCE [LARGE SCALE GENOMIC DNA]</scope>
    <source>
        <strain evidence="2">race 4</strain>
    </source>
</reference>
<dbReference type="InterPro" id="IPR001036">
    <property type="entry name" value="Acrflvin-R"/>
</dbReference>
<dbReference type="GO" id="GO:0022857">
    <property type="term" value="F:transmembrane transporter activity"/>
    <property type="evidence" value="ECO:0007669"/>
    <property type="project" value="InterPro"/>
</dbReference>
<gene>
    <name evidence="1" type="ORF">Pgy4_36964</name>
</gene>
<organism evidence="1 2">
    <name type="scientific">Pseudomonas savastanoi pv. glycinea str. race 4</name>
    <dbReference type="NCBI Taxonomy" id="875330"/>
    <lineage>
        <taxon>Bacteria</taxon>
        <taxon>Pseudomonadati</taxon>
        <taxon>Pseudomonadota</taxon>
        <taxon>Gammaproteobacteria</taxon>
        <taxon>Pseudomonadales</taxon>
        <taxon>Pseudomonadaceae</taxon>
        <taxon>Pseudomonas</taxon>
    </lineage>
</organism>
<dbReference type="Pfam" id="PF00873">
    <property type="entry name" value="ACR_tran"/>
    <property type="match status" value="1"/>
</dbReference>
<dbReference type="HOGENOM" id="CLU_002755_2_10_6"/>
<dbReference type="Gene3D" id="1.20.1640.10">
    <property type="entry name" value="Multidrug efflux transporter AcrB transmembrane domain"/>
    <property type="match status" value="1"/>
</dbReference>
<name>F3CH20_PSESG</name>
<accession>F3CH20</accession>
<dbReference type="GO" id="GO:0016020">
    <property type="term" value="C:membrane"/>
    <property type="evidence" value="ECO:0007669"/>
    <property type="project" value="InterPro"/>
</dbReference>
<protein>
    <submittedName>
        <fullName evidence="1">Multidrug/solvent transporter</fullName>
    </submittedName>
</protein>